<accession>A0A7K3WM88</accession>
<feature type="binding site" evidence="4">
    <location>
        <position position="98"/>
    </location>
    <ligand>
        <name>D-ribulose 5-phosphate</name>
        <dbReference type="ChEBI" id="CHEBI:58121"/>
    </ligand>
</feature>
<feature type="active site" description="Proton acceptor" evidence="3">
    <location>
        <position position="64"/>
    </location>
</feature>
<dbReference type="NCBIfam" id="NF004051">
    <property type="entry name" value="PRK05571.1"/>
    <property type="match status" value="1"/>
</dbReference>
<reference evidence="5 6" key="1">
    <citation type="submission" date="2020-02" db="EMBL/GenBank/DDBJ databases">
        <title>Out from the shadows clarifying the taxonomy of the family Cryomorphaceae and related taxa by utilizing the GTDB taxonomic framework.</title>
        <authorList>
            <person name="Bowman J.P."/>
        </authorList>
    </citation>
    <scope>NUCLEOTIDE SEQUENCE [LARGE SCALE GENOMIC DNA]</scope>
    <source>
        <strain evidence="5 6">QSSC 1-22</strain>
    </source>
</reference>
<organism evidence="5 6">
    <name type="scientific">Cryomorpha ignava</name>
    <dbReference type="NCBI Taxonomy" id="101383"/>
    <lineage>
        <taxon>Bacteria</taxon>
        <taxon>Pseudomonadati</taxon>
        <taxon>Bacteroidota</taxon>
        <taxon>Flavobacteriia</taxon>
        <taxon>Flavobacteriales</taxon>
        <taxon>Cryomorphaceae</taxon>
        <taxon>Cryomorpha</taxon>
    </lineage>
</organism>
<evidence type="ECO:0000256" key="2">
    <source>
        <dbReference type="ARBA" id="ARBA00023235"/>
    </source>
</evidence>
<dbReference type="InterPro" id="IPR003500">
    <property type="entry name" value="RpiB_LacA_LacB"/>
</dbReference>
<feature type="binding site" evidence="4">
    <location>
        <position position="108"/>
    </location>
    <ligand>
        <name>D-ribulose 5-phosphate</name>
        <dbReference type="ChEBI" id="CHEBI:58121"/>
    </ligand>
</feature>
<dbReference type="PANTHER" id="PTHR30345">
    <property type="entry name" value="RIBOSE-5-PHOSPHATE ISOMERASE B"/>
    <property type="match status" value="1"/>
</dbReference>
<feature type="binding site" evidence="4">
    <location>
        <begin position="8"/>
        <end position="9"/>
    </location>
    <ligand>
        <name>D-ribulose 5-phosphate</name>
        <dbReference type="ChEBI" id="CHEBI:58121"/>
    </ligand>
</feature>
<dbReference type="RefSeq" id="WP_163282843.1">
    <property type="nucleotide sequence ID" value="NZ_JAAGVY010000001.1"/>
</dbReference>
<dbReference type="SUPFAM" id="SSF89623">
    <property type="entry name" value="Ribose/Galactose isomerase RpiB/AlsB"/>
    <property type="match status" value="1"/>
</dbReference>
<name>A0A7K3WM88_9FLAO</name>
<feature type="binding site" evidence="4">
    <location>
        <position position="135"/>
    </location>
    <ligand>
        <name>D-ribulose 5-phosphate</name>
        <dbReference type="ChEBI" id="CHEBI:58121"/>
    </ligand>
</feature>
<dbReference type="GO" id="GO:0019316">
    <property type="term" value="P:D-allose catabolic process"/>
    <property type="evidence" value="ECO:0007669"/>
    <property type="project" value="TreeGrafter"/>
</dbReference>
<comment type="similarity">
    <text evidence="1">Belongs to the LacAB/RpiB family.</text>
</comment>
<protein>
    <submittedName>
        <fullName evidence="5">Ribose 5-phosphate isomerase B</fullName>
        <ecNumber evidence="5">5.3.1.6</ecNumber>
    </submittedName>
</protein>
<dbReference type="Proteomes" id="UP000486602">
    <property type="component" value="Unassembled WGS sequence"/>
</dbReference>
<dbReference type="Pfam" id="PF02502">
    <property type="entry name" value="LacAB_rpiB"/>
    <property type="match status" value="1"/>
</dbReference>
<comment type="caution">
    <text evidence="5">The sequence shown here is derived from an EMBL/GenBank/DDBJ whole genome shotgun (WGS) entry which is preliminary data.</text>
</comment>
<dbReference type="EMBL" id="JAAGVY010000001">
    <property type="protein sequence ID" value="NEN22131.1"/>
    <property type="molecule type" value="Genomic_DNA"/>
</dbReference>
<keyword evidence="6" id="KW-1185">Reference proteome</keyword>
<evidence type="ECO:0000313" key="6">
    <source>
        <dbReference type="Proteomes" id="UP000486602"/>
    </source>
</evidence>
<keyword evidence="2 5" id="KW-0413">Isomerase</keyword>
<dbReference type="GO" id="GO:0004751">
    <property type="term" value="F:ribose-5-phosphate isomerase activity"/>
    <property type="evidence" value="ECO:0007669"/>
    <property type="project" value="UniProtKB-EC"/>
</dbReference>
<feature type="binding site" evidence="4">
    <location>
        <position position="131"/>
    </location>
    <ligand>
        <name>D-ribulose 5-phosphate</name>
        <dbReference type="ChEBI" id="CHEBI:58121"/>
    </ligand>
</feature>
<gene>
    <name evidence="5" type="primary">rpiB</name>
    <name evidence="5" type="ORF">G3O08_01265</name>
</gene>
<dbReference type="GO" id="GO:0009052">
    <property type="term" value="P:pentose-phosphate shunt, non-oxidative branch"/>
    <property type="evidence" value="ECO:0007669"/>
    <property type="project" value="TreeGrafter"/>
</dbReference>
<proteinExistence type="inferred from homology"/>
<dbReference type="NCBIfam" id="TIGR01120">
    <property type="entry name" value="rpiB"/>
    <property type="match status" value="1"/>
</dbReference>
<dbReference type="InterPro" id="IPR004785">
    <property type="entry name" value="RpiB"/>
</dbReference>
<dbReference type="Gene3D" id="3.40.1400.10">
    <property type="entry name" value="Sugar-phosphate isomerase, RpiB/LacA/LacB"/>
    <property type="match status" value="1"/>
</dbReference>
<evidence type="ECO:0000256" key="4">
    <source>
        <dbReference type="PIRSR" id="PIRSR005384-2"/>
    </source>
</evidence>
<evidence type="ECO:0000256" key="3">
    <source>
        <dbReference type="PIRSR" id="PIRSR005384-1"/>
    </source>
</evidence>
<dbReference type="AlphaFoldDB" id="A0A7K3WM88"/>
<evidence type="ECO:0000256" key="1">
    <source>
        <dbReference type="ARBA" id="ARBA00008754"/>
    </source>
</evidence>
<feature type="binding site" evidence="4">
    <location>
        <begin position="65"/>
        <end position="69"/>
    </location>
    <ligand>
        <name>D-ribulose 5-phosphate</name>
        <dbReference type="ChEBI" id="CHEBI:58121"/>
    </ligand>
</feature>
<dbReference type="NCBIfam" id="TIGR00689">
    <property type="entry name" value="rpiB_lacA_lacB"/>
    <property type="match status" value="1"/>
</dbReference>
<dbReference type="EC" id="5.3.1.6" evidence="5"/>
<dbReference type="PIRSF" id="PIRSF005384">
    <property type="entry name" value="RpiB_LacA_B"/>
    <property type="match status" value="1"/>
</dbReference>
<evidence type="ECO:0000313" key="5">
    <source>
        <dbReference type="EMBL" id="NEN22131.1"/>
    </source>
</evidence>
<dbReference type="InterPro" id="IPR036569">
    <property type="entry name" value="RpiB_LacA_LacB_sf"/>
</dbReference>
<feature type="active site" description="Proton donor" evidence="3">
    <location>
        <position position="97"/>
    </location>
</feature>
<sequence>MKIAIGSDHAGYELKIQLVEYLNKKVSIYDKGTFSNDSTDYPEFAHAVANAIESGEVELGILICGSANGVAMTANKHDHVRCAICWEKEIAELARAHNDANIVALPARFISVQKAKDIVDAFLNTDFEGGRHQRRVSKIGIV</sequence>
<dbReference type="PANTHER" id="PTHR30345:SF0">
    <property type="entry name" value="DNA DAMAGE-REPAIR_TOLERATION PROTEIN DRT102"/>
    <property type="match status" value="1"/>
</dbReference>